<sequence length="759" mass="83614">MPPLLLASSSSSSPALAPPRPSCRGRVRVAAASAGVNGRAGGGGGGGGFPGFLPAAVERIRDEPAIRLAKRIERTGFSQSPILSSCVRPLKQQQDRDPVLLLHGFDRCKLQHLNVSGYCLIEKRPPGDVASKREHLYQFWRSYIRRPMVLVGPSLGAAVAIDFTVNYPEAVSKLIFISASVYAEGTRDMTRMPRFVPYAGVFLLKSLPLRYFATLLAFYKIPGGPAGLFDWVQIGRLHCLLPWWEDALVDFMMNGGYNVLNQINQVKHKCLILWGEEDGIISNKQAYRLHQELPDAILRQVRECGHIPHVEKPSEVLKHVLDFLGTERRPEKAEQGSSLPSTVGGPPAYSLLGLNTKEKDVLSFHKCPDGDEKKTNLLMRMPGAEERLVLFEADMYDAATFEPAIAGCDFVFLIATPIHHDPRSTKGYYRSLSVSNSPSPCANPGHYIALVTLRVAEEMRPPPPPPPARAEQHGTGTVRGTRVKLLKPRDALLLGQAYRLITVDEVTRALHAKEKSRRAAAQHHLESKPAGAAGYTSTTEAAVDATRIILQQCERSKTVKRIIHTASVTAASPLREDGGGGGYKDFINDCCWTPLNFSHRYSNALLDERPAFEVVTLACALVGGDSIQPYHTLSIPVIVSPLTGRELSHGVLKFMQASLGSVPLVHVDDVCEAHIFCMEQPSIAGRFLCAAGYPNMQDYVDRFAAKYPEIEMKLKEVVGEGVRVKVDTNKLVDLGFKYKYEVDETLDHSVEYTKRMVLL</sequence>
<evidence type="ECO:0000256" key="1">
    <source>
        <dbReference type="SAM" id="MobiDB-lite"/>
    </source>
</evidence>
<dbReference type="EMBL" id="CM000132">
    <property type="protein sequence ID" value="EEC82399.1"/>
    <property type="molecule type" value="Genomic_DNA"/>
</dbReference>
<dbReference type="PANTHER" id="PTHR43689">
    <property type="entry name" value="HYDROLASE"/>
    <property type="match status" value="1"/>
</dbReference>
<dbReference type="HOGENOM" id="CLU_367780_0_0_1"/>
<name>B8B8D4_ORYSI</name>
<dbReference type="PRINTS" id="PR00111">
    <property type="entry name" value="ABHYDROLASE"/>
</dbReference>
<dbReference type="SUPFAM" id="SSF51735">
    <property type="entry name" value="NAD(P)-binding Rossmann-fold domains"/>
    <property type="match status" value="1"/>
</dbReference>
<dbReference type="Gene3D" id="3.40.50.720">
    <property type="entry name" value="NAD(P)-binding Rossmann-like Domain"/>
    <property type="match status" value="2"/>
</dbReference>
<dbReference type="InterPro" id="IPR029058">
    <property type="entry name" value="AB_hydrolase_fold"/>
</dbReference>
<dbReference type="Gene3D" id="3.40.50.1820">
    <property type="entry name" value="alpha/beta hydrolase"/>
    <property type="match status" value="1"/>
</dbReference>
<dbReference type="Pfam" id="PF00561">
    <property type="entry name" value="Abhydrolase_1"/>
    <property type="match status" value="1"/>
</dbReference>
<feature type="domain" description="AB hydrolase-1" evidence="2">
    <location>
        <begin position="135"/>
        <end position="313"/>
    </location>
</feature>
<reference evidence="3 4" key="1">
    <citation type="journal article" date="2005" name="PLoS Biol.">
        <title>The genomes of Oryza sativa: a history of duplications.</title>
        <authorList>
            <person name="Yu J."/>
            <person name="Wang J."/>
            <person name="Lin W."/>
            <person name="Li S."/>
            <person name="Li H."/>
            <person name="Zhou J."/>
            <person name="Ni P."/>
            <person name="Dong W."/>
            <person name="Hu S."/>
            <person name="Zeng C."/>
            <person name="Zhang J."/>
            <person name="Zhang Y."/>
            <person name="Li R."/>
            <person name="Xu Z."/>
            <person name="Li S."/>
            <person name="Li X."/>
            <person name="Zheng H."/>
            <person name="Cong L."/>
            <person name="Lin L."/>
            <person name="Yin J."/>
            <person name="Geng J."/>
            <person name="Li G."/>
            <person name="Shi J."/>
            <person name="Liu J."/>
            <person name="Lv H."/>
            <person name="Li J."/>
            <person name="Wang J."/>
            <person name="Deng Y."/>
            <person name="Ran L."/>
            <person name="Shi X."/>
            <person name="Wang X."/>
            <person name="Wu Q."/>
            <person name="Li C."/>
            <person name="Ren X."/>
            <person name="Wang J."/>
            <person name="Wang X."/>
            <person name="Li D."/>
            <person name="Liu D."/>
            <person name="Zhang X."/>
            <person name="Ji Z."/>
            <person name="Zhao W."/>
            <person name="Sun Y."/>
            <person name="Zhang Z."/>
            <person name="Bao J."/>
            <person name="Han Y."/>
            <person name="Dong L."/>
            <person name="Ji J."/>
            <person name="Chen P."/>
            <person name="Wu S."/>
            <person name="Liu J."/>
            <person name="Xiao Y."/>
            <person name="Bu D."/>
            <person name="Tan J."/>
            <person name="Yang L."/>
            <person name="Ye C."/>
            <person name="Zhang J."/>
            <person name="Xu J."/>
            <person name="Zhou Y."/>
            <person name="Yu Y."/>
            <person name="Zhang B."/>
            <person name="Zhuang S."/>
            <person name="Wei H."/>
            <person name="Liu B."/>
            <person name="Lei M."/>
            <person name="Yu H."/>
            <person name="Li Y."/>
            <person name="Xu H."/>
            <person name="Wei S."/>
            <person name="He X."/>
            <person name="Fang L."/>
            <person name="Zhang Z."/>
            <person name="Zhang Y."/>
            <person name="Huang X."/>
            <person name="Su Z."/>
            <person name="Tong W."/>
            <person name="Li J."/>
            <person name="Tong Z."/>
            <person name="Li S."/>
            <person name="Ye J."/>
            <person name="Wang L."/>
            <person name="Fang L."/>
            <person name="Lei T."/>
            <person name="Chen C."/>
            <person name="Chen H."/>
            <person name="Xu Z."/>
            <person name="Li H."/>
            <person name="Huang H."/>
            <person name="Zhang F."/>
            <person name="Xu H."/>
            <person name="Li N."/>
            <person name="Zhao C."/>
            <person name="Li S."/>
            <person name="Dong L."/>
            <person name="Huang Y."/>
            <person name="Li L."/>
            <person name="Xi Y."/>
            <person name="Qi Q."/>
            <person name="Li W."/>
            <person name="Zhang B."/>
            <person name="Hu W."/>
            <person name="Zhang Y."/>
            <person name="Tian X."/>
            <person name="Jiao Y."/>
            <person name="Liang X."/>
            <person name="Jin J."/>
            <person name="Gao L."/>
            <person name="Zheng W."/>
            <person name="Hao B."/>
            <person name="Liu S."/>
            <person name="Wang W."/>
            <person name="Yuan L."/>
            <person name="Cao M."/>
            <person name="McDermott J."/>
            <person name="Samudrala R."/>
            <person name="Wang J."/>
            <person name="Wong G.K."/>
            <person name="Yang H."/>
        </authorList>
    </citation>
    <scope>NUCLEOTIDE SEQUENCE [LARGE SCALE GENOMIC DNA]</scope>
    <source>
        <strain evidence="4">cv. 93-11</strain>
    </source>
</reference>
<gene>
    <name evidence="3" type="ORF">OsI_26767</name>
</gene>
<organism evidence="3 4">
    <name type="scientific">Oryza sativa subsp. indica</name>
    <name type="common">Rice</name>
    <dbReference type="NCBI Taxonomy" id="39946"/>
    <lineage>
        <taxon>Eukaryota</taxon>
        <taxon>Viridiplantae</taxon>
        <taxon>Streptophyta</taxon>
        <taxon>Embryophyta</taxon>
        <taxon>Tracheophyta</taxon>
        <taxon>Spermatophyta</taxon>
        <taxon>Magnoliopsida</taxon>
        <taxon>Liliopsida</taxon>
        <taxon>Poales</taxon>
        <taxon>Poaceae</taxon>
        <taxon>BOP clade</taxon>
        <taxon>Oryzoideae</taxon>
        <taxon>Oryzeae</taxon>
        <taxon>Oryzinae</taxon>
        <taxon>Oryza</taxon>
        <taxon>Oryza sativa</taxon>
    </lineage>
</organism>
<accession>B8B8D4</accession>
<evidence type="ECO:0000313" key="3">
    <source>
        <dbReference type="EMBL" id="EEC82399.1"/>
    </source>
</evidence>
<feature type="region of interest" description="Disordered" evidence="1">
    <location>
        <begin position="1"/>
        <end position="22"/>
    </location>
</feature>
<proteinExistence type="predicted"/>
<evidence type="ECO:0000259" key="2">
    <source>
        <dbReference type="Pfam" id="PF00561"/>
    </source>
</evidence>
<feature type="compositionally biased region" description="Low complexity" evidence="1">
    <location>
        <begin position="1"/>
        <end position="15"/>
    </location>
</feature>
<dbReference type="Proteomes" id="UP000007015">
    <property type="component" value="Chromosome 7"/>
</dbReference>
<evidence type="ECO:0000313" key="4">
    <source>
        <dbReference type="Proteomes" id="UP000007015"/>
    </source>
</evidence>
<dbReference type="AlphaFoldDB" id="B8B8D4"/>
<dbReference type="STRING" id="39946.B8B8D4"/>
<protein>
    <recommendedName>
        <fullName evidence="2">AB hydrolase-1 domain-containing protein</fullName>
    </recommendedName>
</protein>
<dbReference type="InterPro" id="IPR036291">
    <property type="entry name" value="NAD(P)-bd_dom_sf"/>
</dbReference>
<dbReference type="OMA" id="WAYTENT"/>
<feature type="region of interest" description="Disordered" evidence="1">
    <location>
        <begin position="514"/>
        <end position="536"/>
    </location>
</feature>
<dbReference type="Gramene" id="BGIOSGA023942-TA">
    <property type="protein sequence ID" value="BGIOSGA023942-PA"/>
    <property type="gene ID" value="BGIOSGA023942"/>
</dbReference>
<dbReference type="SUPFAM" id="SSF53474">
    <property type="entry name" value="alpha/beta-Hydrolases"/>
    <property type="match status" value="1"/>
</dbReference>
<dbReference type="InterPro" id="IPR000073">
    <property type="entry name" value="AB_hydrolase_1"/>
</dbReference>
<dbReference type="PANTHER" id="PTHR43689:SF8">
    <property type="entry name" value="ALPHA_BETA-HYDROLASES SUPERFAMILY PROTEIN"/>
    <property type="match status" value="1"/>
</dbReference>
<keyword evidence="4" id="KW-1185">Reference proteome</keyword>